<dbReference type="InterPro" id="IPR011611">
    <property type="entry name" value="PfkB_dom"/>
</dbReference>
<feature type="binding site" evidence="12">
    <location>
        <position position="247"/>
    </location>
    <ligand>
        <name>K(+)</name>
        <dbReference type="ChEBI" id="CHEBI:29103"/>
    </ligand>
</feature>
<feature type="active site" description="Proton acceptor" evidence="12">
    <location>
        <position position="251"/>
    </location>
</feature>
<comment type="catalytic activity">
    <reaction evidence="12">
        <text>D-ribose + ATP = D-ribose 5-phosphate + ADP + H(+)</text>
        <dbReference type="Rhea" id="RHEA:13697"/>
        <dbReference type="ChEBI" id="CHEBI:15378"/>
        <dbReference type="ChEBI" id="CHEBI:30616"/>
        <dbReference type="ChEBI" id="CHEBI:47013"/>
        <dbReference type="ChEBI" id="CHEBI:78346"/>
        <dbReference type="ChEBI" id="CHEBI:456216"/>
        <dbReference type="EC" id="2.7.1.15"/>
    </reaction>
</comment>
<dbReference type="PROSITE" id="PS00583">
    <property type="entry name" value="PFKB_KINASES_1"/>
    <property type="match status" value="1"/>
</dbReference>
<dbReference type="PANTHER" id="PTHR10584:SF166">
    <property type="entry name" value="RIBOKINASE"/>
    <property type="match status" value="1"/>
</dbReference>
<keyword evidence="16" id="KW-1185">Reference proteome</keyword>
<keyword evidence="8 12" id="KW-0067">ATP-binding</keyword>
<reference evidence="15 16" key="1">
    <citation type="submission" date="2019-12" db="EMBL/GenBank/DDBJ databases">
        <title>The whole genome sequencing of a strain isolated from a Mars analog, Dalangtan Playa.</title>
        <authorList>
            <person name="Huang T."/>
        </authorList>
    </citation>
    <scope>NUCLEOTIDE SEQUENCE [LARGE SCALE GENOMIC DNA]</scope>
    <source>
        <strain evidence="15 16">DP4-553-S</strain>
    </source>
</reference>
<feature type="binding site" evidence="12">
    <location>
        <position position="286"/>
    </location>
    <ligand>
        <name>K(+)</name>
        <dbReference type="ChEBI" id="CHEBI:29103"/>
    </ligand>
</feature>
<feature type="binding site" evidence="12">
    <location>
        <position position="284"/>
    </location>
    <ligand>
        <name>K(+)</name>
        <dbReference type="ChEBI" id="CHEBI:29103"/>
    </ligand>
</feature>
<name>A0ABX7VRY4_9BACI</name>
<keyword evidence="12" id="KW-0963">Cytoplasm</keyword>
<dbReference type="Gene3D" id="3.40.1190.20">
    <property type="match status" value="1"/>
</dbReference>
<dbReference type="PANTHER" id="PTHR10584">
    <property type="entry name" value="SUGAR KINASE"/>
    <property type="match status" value="1"/>
</dbReference>
<keyword evidence="4 12" id="KW-0808">Transferase</keyword>
<comment type="similarity">
    <text evidence="13">Belongs to the carbohydrate kinase PfkB family. LacC subfamily.</text>
</comment>
<dbReference type="RefSeq" id="WP_245208100.1">
    <property type="nucleotide sequence ID" value="NZ_CP046956.1"/>
</dbReference>
<comment type="cofactor">
    <cofactor evidence="12">
        <name>Mg(2+)</name>
        <dbReference type="ChEBI" id="CHEBI:18420"/>
    </cofactor>
    <text evidence="12">Requires a divalent cation, most likely magnesium in vivo, as an electrophilic catalyst to aid phosphoryl group transfer. It is the chelate of the metal and the nucleotide that is the actual substrate.</text>
</comment>
<dbReference type="EMBL" id="CP046956">
    <property type="protein sequence ID" value="QTM98330.1"/>
    <property type="molecule type" value="Genomic_DNA"/>
</dbReference>
<evidence type="ECO:0000256" key="4">
    <source>
        <dbReference type="ARBA" id="ARBA00022679"/>
    </source>
</evidence>
<feature type="binding site" evidence="12">
    <location>
        <position position="182"/>
    </location>
    <ligand>
        <name>ATP</name>
        <dbReference type="ChEBI" id="CHEBI:30616"/>
    </ligand>
</feature>
<dbReference type="NCBIfam" id="TIGR02152">
    <property type="entry name" value="D_ribokin_bact"/>
    <property type="match status" value="1"/>
</dbReference>
<keyword evidence="5 12" id="KW-0479">Metal-binding</keyword>
<dbReference type="EC" id="2.7.1.15" evidence="2 12"/>
<evidence type="ECO:0000256" key="5">
    <source>
        <dbReference type="ARBA" id="ARBA00022723"/>
    </source>
</evidence>
<proteinExistence type="inferred from homology"/>
<dbReference type="InterPro" id="IPR029056">
    <property type="entry name" value="Ribokinase-like"/>
</dbReference>
<feature type="domain" description="Carbohydrate kinase PfkB" evidence="14">
    <location>
        <begin position="1"/>
        <end position="293"/>
    </location>
</feature>
<comment type="catalytic activity">
    <reaction evidence="13">
        <text>D-tagatofuranose 6-phosphate + ATP = D-tagatofuranose 1,6-bisphosphate + ADP + H(+)</text>
        <dbReference type="Rhea" id="RHEA:12420"/>
        <dbReference type="ChEBI" id="CHEBI:15378"/>
        <dbReference type="ChEBI" id="CHEBI:30616"/>
        <dbReference type="ChEBI" id="CHEBI:58694"/>
        <dbReference type="ChEBI" id="CHEBI:58695"/>
        <dbReference type="ChEBI" id="CHEBI:456216"/>
        <dbReference type="EC" id="2.7.1.144"/>
    </reaction>
</comment>
<dbReference type="HAMAP" id="MF_01987">
    <property type="entry name" value="Ribokinase"/>
    <property type="match status" value="1"/>
</dbReference>
<evidence type="ECO:0000259" key="14">
    <source>
        <dbReference type="Pfam" id="PF00294"/>
    </source>
</evidence>
<keyword evidence="13" id="KW-0423">Lactose metabolism</keyword>
<evidence type="ECO:0000256" key="10">
    <source>
        <dbReference type="ARBA" id="ARBA00022958"/>
    </source>
</evidence>
<accession>A0ABX7VRY4</accession>
<evidence type="ECO:0000256" key="13">
    <source>
        <dbReference type="PIRNR" id="PIRNR000535"/>
    </source>
</evidence>
<feature type="binding site" evidence="12">
    <location>
        <begin position="250"/>
        <end position="251"/>
    </location>
    <ligand>
        <name>ATP</name>
        <dbReference type="ChEBI" id="CHEBI:30616"/>
    </ligand>
</feature>
<dbReference type="GO" id="GO:0004747">
    <property type="term" value="F:ribokinase activity"/>
    <property type="evidence" value="ECO:0007669"/>
    <property type="project" value="UniProtKB-EC"/>
</dbReference>
<dbReference type="PIRSF" id="PIRSF000535">
    <property type="entry name" value="1PFK/6PFK/LacC"/>
    <property type="match status" value="1"/>
</dbReference>
<feature type="binding site" evidence="12">
    <location>
        <position position="281"/>
    </location>
    <ligand>
        <name>K(+)</name>
        <dbReference type="ChEBI" id="CHEBI:29103"/>
    </ligand>
</feature>
<comment type="similarity">
    <text evidence="1">Belongs to the carbohydrate kinase pfkB family.</text>
</comment>
<keyword evidence="7 12" id="KW-0418">Kinase</keyword>
<evidence type="ECO:0000256" key="6">
    <source>
        <dbReference type="ARBA" id="ARBA00022741"/>
    </source>
</evidence>
<gene>
    <name evidence="12 15" type="primary">rbsK</name>
    <name evidence="15" type="ORF">ERJ70_02755</name>
</gene>
<dbReference type="PROSITE" id="PS00584">
    <property type="entry name" value="PFKB_KINASES_2"/>
    <property type="match status" value="1"/>
</dbReference>
<dbReference type="CDD" id="cd01174">
    <property type="entry name" value="ribokinase"/>
    <property type="match status" value="1"/>
</dbReference>
<comment type="activity regulation">
    <text evidence="12">Activated by a monovalent cation that binds near, but not in, the active site. The most likely occupant of the site in vivo is potassium. Ion binding induces a conformational change that may alter substrate affinity.</text>
</comment>
<dbReference type="InterPro" id="IPR002139">
    <property type="entry name" value="Ribo/fructo_kinase"/>
</dbReference>
<comment type="similarity">
    <text evidence="12">Belongs to the carbohydrate kinase PfkB family. Ribokinase subfamily.</text>
</comment>
<evidence type="ECO:0000256" key="3">
    <source>
        <dbReference type="ARBA" id="ARBA00016943"/>
    </source>
</evidence>
<comment type="function">
    <text evidence="12">Catalyzes the phosphorylation of ribose at O-5 in a reaction requiring ATP and magnesium. The resulting D-ribose-5-phosphate can then be used either for sythesis of nucleotides, histidine, and tryptophan, or as a component of the pentose phosphate pathway.</text>
</comment>
<evidence type="ECO:0000256" key="7">
    <source>
        <dbReference type="ARBA" id="ARBA00022777"/>
    </source>
</evidence>
<feature type="binding site" evidence="12">
    <location>
        <begin position="11"/>
        <end position="13"/>
    </location>
    <ligand>
        <name>substrate</name>
    </ligand>
</feature>
<dbReference type="InterPro" id="IPR017583">
    <property type="entry name" value="Tagatose/fructose_Pkinase"/>
</dbReference>
<feature type="binding site" evidence="12">
    <location>
        <begin position="218"/>
        <end position="223"/>
    </location>
    <ligand>
        <name>ATP</name>
        <dbReference type="ChEBI" id="CHEBI:30616"/>
    </ligand>
</feature>
<keyword evidence="10 12" id="KW-0630">Potassium</keyword>
<comment type="subunit">
    <text evidence="12">Homodimer.</text>
</comment>
<dbReference type="InterPro" id="IPR002173">
    <property type="entry name" value="Carboh/pur_kinase_PfkB_CS"/>
</dbReference>
<evidence type="ECO:0000313" key="15">
    <source>
        <dbReference type="EMBL" id="QTM98330.1"/>
    </source>
</evidence>
<evidence type="ECO:0000256" key="12">
    <source>
        <dbReference type="HAMAP-Rule" id="MF_01987"/>
    </source>
</evidence>
<dbReference type="Proteomes" id="UP000665043">
    <property type="component" value="Chromosome"/>
</dbReference>
<keyword evidence="11 12" id="KW-0119">Carbohydrate metabolism</keyword>
<evidence type="ECO:0000256" key="9">
    <source>
        <dbReference type="ARBA" id="ARBA00022842"/>
    </source>
</evidence>
<dbReference type="PRINTS" id="PR00990">
    <property type="entry name" value="RIBOKINASE"/>
</dbReference>
<dbReference type="SUPFAM" id="SSF53613">
    <property type="entry name" value="Ribokinase-like"/>
    <property type="match status" value="1"/>
</dbReference>
<evidence type="ECO:0000313" key="16">
    <source>
        <dbReference type="Proteomes" id="UP000665043"/>
    </source>
</evidence>
<keyword evidence="9 12" id="KW-0460">Magnesium</keyword>
<dbReference type="InterPro" id="IPR011877">
    <property type="entry name" value="Ribokinase"/>
</dbReference>
<comment type="pathway">
    <text evidence="13">Carbohydrate metabolism; D-tagatose 6-phosphate degradation; D-glyceraldehyde 3-phosphate and glycerone phosphate from D-tagatose 6-phosphate: step 1/2.</text>
</comment>
<feature type="binding site" evidence="12">
    <location>
        <begin position="39"/>
        <end position="43"/>
    </location>
    <ligand>
        <name>substrate</name>
    </ligand>
</feature>
<dbReference type="Pfam" id="PF00294">
    <property type="entry name" value="PfkB"/>
    <property type="match status" value="1"/>
</dbReference>
<evidence type="ECO:0000256" key="11">
    <source>
        <dbReference type="ARBA" id="ARBA00023277"/>
    </source>
</evidence>
<comment type="subcellular location">
    <subcellularLocation>
        <location evidence="12">Cytoplasm</location>
    </subcellularLocation>
</comment>
<evidence type="ECO:0000256" key="1">
    <source>
        <dbReference type="ARBA" id="ARBA00005380"/>
    </source>
</evidence>
<feature type="binding site" evidence="12">
    <location>
        <position position="251"/>
    </location>
    <ligand>
        <name>substrate</name>
    </ligand>
</feature>
<evidence type="ECO:0000256" key="2">
    <source>
        <dbReference type="ARBA" id="ARBA00012035"/>
    </source>
</evidence>
<organism evidence="15 16">
    <name type="scientific">Sediminibacillus dalangtanensis</name>
    <dbReference type="NCBI Taxonomy" id="2729421"/>
    <lineage>
        <taxon>Bacteria</taxon>
        <taxon>Bacillati</taxon>
        <taxon>Bacillota</taxon>
        <taxon>Bacilli</taxon>
        <taxon>Bacillales</taxon>
        <taxon>Bacillaceae</taxon>
        <taxon>Sediminibacillus</taxon>
    </lineage>
</organism>
<protein>
    <recommendedName>
        <fullName evidence="3 12">Ribokinase</fullName>
        <shortName evidence="12">RK</shortName>
        <ecNumber evidence="2 12">2.7.1.15</ecNumber>
    </recommendedName>
</protein>
<comment type="pathway">
    <text evidence="12">Carbohydrate metabolism; D-ribose degradation; D-ribose 5-phosphate from beta-D-ribopyranose: step 2/2.</text>
</comment>
<comment type="caution">
    <text evidence="12">Lacks conserved residue(s) required for the propagation of feature annotation.</text>
</comment>
<sequence length="302" mass="32290">MGKIAVIGSLNMDIIVSVERMPQKGETIHGNTVQYLPGGKGANQAVAVHKLGADVQLFGKVGKDSFGDEIRDSISRQGLSTDTIFPVETATGIANITHLPDDNSIVVIPGANQKWNAETIRGFSEEIGSADVLVMQLEIPVDAVHQALKLAKQHRVPTILNPAPAKQLPEEMLRLADYITPNQTELETLTGRRITTDEELGRTIQKWETDFGGRLIVTLGNKGAAYAESGELKIVPAPEIDRVRDTTGAGDCFNGALAYGVAEGWELSSSIAFAVTAASLSVTKFGAQAGMPSLEEVLKWMG</sequence>
<keyword evidence="6 12" id="KW-0547">Nucleotide-binding</keyword>
<feature type="binding site" evidence="12">
    <location>
        <position position="138"/>
    </location>
    <ligand>
        <name>substrate</name>
    </ligand>
</feature>
<feature type="binding site" evidence="12">
    <location>
        <position position="245"/>
    </location>
    <ligand>
        <name>K(+)</name>
        <dbReference type="ChEBI" id="CHEBI:29103"/>
    </ligand>
</feature>
<evidence type="ECO:0000256" key="8">
    <source>
        <dbReference type="ARBA" id="ARBA00022840"/>
    </source>
</evidence>